<evidence type="ECO:0000313" key="3">
    <source>
        <dbReference type="Ensembl" id="ENSGACP00000016996.2"/>
    </source>
</evidence>
<feature type="compositionally biased region" description="Basic and acidic residues" evidence="2">
    <location>
        <begin position="79"/>
        <end position="95"/>
    </location>
</feature>
<reference evidence="3 4" key="1">
    <citation type="journal article" date="2021" name="G3 (Bethesda)">
        <title>Improved contiguity of the threespine stickleback genome using long-read sequencing.</title>
        <authorList>
            <person name="Nath S."/>
            <person name="Shaw D.E."/>
            <person name="White M.A."/>
        </authorList>
    </citation>
    <scope>NUCLEOTIDE SEQUENCE [LARGE SCALE GENOMIC DNA]</scope>
    <source>
        <strain evidence="3 4">Lake Benthic</strain>
    </source>
</reference>
<feature type="region of interest" description="Disordered" evidence="2">
    <location>
        <begin position="114"/>
        <end position="140"/>
    </location>
</feature>
<comment type="similarity">
    <text evidence="1">Belongs to the BCLAF1/THRAP3 family.</text>
</comment>
<dbReference type="InParanoid" id="G3PHC1"/>
<feature type="compositionally biased region" description="Basic and acidic residues" evidence="2">
    <location>
        <begin position="424"/>
        <end position="445"/>
    </location>
</feature>
<dbReference type="GO" id="GO:0045944">
    <property type="term" value="P:positive regulation of transcription by RNA polymerase II"/>
    <property type="evidence" value="ECO:0007669"/>
    <property type="project" value="TreeGrafter"/>
</dbReference>
<dbReference type="eggNOG" id="ENOG502S4TN">
    <property type="taxonomic scope" value="Eukaryota"/>
</dbReference>
<dbReference type="AlphaFoldDB" id="G3PHC1"/>
<feature type="region of interest" description="Disordered" evidence="2">
    <location>
        <begin position="157"/>
        <end position="490"/>
    </location>
</feature>
<dbReference type="PANTHER" id="PTHR15268:SF17">
    <property type="entry name" value="BCLAF1 AND THRAP3 FAMILY MEMBER 3"/>
    <property type="match status" value="1"/>
</dbReference>
<dbReference type="STRING" id="69293.ENSGACP00000016996"/>
<evidence type="ECO:0008006" key="5">
    <source>
        <dbReference type="Google" id="ProtNLM"/>
    </source>
</evidence>
<organism evidence="3 4">
    <name type="scientific">Gasterosteus aculeatus aculeatus</name>
    <name type="common">three-spined stickleback</name>
    <dbReference type="NCBI Taxonomy" id="481459"/>
    <lineage>
        <taxon>Eukaryota</taxon>
        <taxon>Metazoa</taxon>
        <taxon>Chordata</taxon>
        <taxon>Craniata</taxon>
        <taxon>Vertebrata</taxon>
        <taxon>Euteleostomi</taxon>
        <taxon>Actinopterygii</taxon>
        <taxon>Neopterygii</taxon>
        <taxon>Teleostei</taxon>
        <taxon>Neoteleostei</taxon>
        <taxon>Acanthomorphata</taxon>
        <taxon>Eupercaria</taxon>
        <taxon>Perciformes</taxon>
        <taxon>Cottioidei</taxon>
        <taxon>Gasterosteales</taxon>
        <taxon>Gasterosteidae</taxon>
        <taxon>Gasterosteus</taxon>
    </lineage>
</organism>
<name>G3PHC1_GASAC</name>
<evidence type="ECO:0000256" key="1">
    <source>
        <dbReference type="ARBA" id="ARBA00006481"/>
    </source>
</evidence>
<dbReference type="GO" id="GO:0016592">
    <property type="term" value="C:mediator complex"/>
    <property type="evidence" value="ECO:0007669"/>
    <property type="project" value="TreeGrafter"/>
</dbReference>
<reference evidence="3" key="2">
    <citation type="submission" date="2025-08" db="UniProtKB">
        <authorList>
            <consortium name="Ensembl"/>
        </authorList>
    </citation>
    <scope>IDENTIFICATION</scope>
</reference>
<dbReference type="OMA" id="RQNHRSH"/>
<feature type="compositionally biased region" description="Basic and acidic residues" evidence="2">
    <location>
        <begin position="472"/>
        <end position="486"/>
    </location>
</feature>
<feature type="region of interest" description="Disordered" evidence="2">
    <location>
        <begin position="22"/>
        <end position="71"/>
    </location>
</feature>
<dbReference type="Ensembl" id="ENSGACT00000017030.2">
    <property type="protein sequence ID" value="ENSGACP00000016996.2"/>
    <property type="gene ID" value="ENSGACG00000012864.2"/>
</dbReference>
<evidence type="ECO:0000313" key="4">
    <source>
        <dbReference type="Proteomes" id="UP000007635"/>
    </source>
</evidence>
<dbReference type="InterPro" id="IPR029199">
    <property type="entry name" value="THRAP3_BCLAF1"/>
</dbReference>
<feature type="compositionally biased region" description="Basic and acidic residues" evidence="2">
    <location>
        <begin position="700"/>
        <end position="709"/>
    </location>
</feature>
<reference evidence="3" key="3">
    <citation type="submission" date="2025-09" db="UniProtKB">
        <authorList>
            <consortium name="Ensembl"/>
        </authorList>
    </citation>
    <scope>IDENTIFICATION</scope>
</reference>
<keyword evidence="4" id="KW-1185">Reference proteome</keyword>
<accession>G3PHC1</accession>
<dbReference type="Bgee" id="ENSGACG00000012864">
    <property type="expression patterns" value="Expressed in camera-type eye and 13 other cell types or tissues"/>
</dbReference>
<dbReference type="Pfam" id="PF15440">
    <property type="entry name" value="THRAP3_BCLAF1"/>
    <property type="match status" value="1"/>
</dbReference>
<dbReference type="Proteomes" id="UP000007635">
    <property type="component" value="Chromosome XXI"/>
</dbReference>
<protein>
    <recommendedName>
        <fullName evidence="5">BCLAF1 and THRAP3 family member 3</fullName>
    </recommendedName>
</protein>
<feature type="region of interest" description="Disordered" evidence="2">
    <location>
        <begin position="79"/>
        <end position="98"/>
    </location>
</feature>
<feature type="compositionally biased region" description="Low complexity" evidence="2">
    <location>
        <begin position="462"/>
        <end position="471"/>
    </location>
</feature>
<feature type="region of interest" description="Disordered" evidence="2">
    <location>
        <begin position="630"/>
        <end position="757"/>
    </location>
</feature>
<feature type="compositionally biased region" description="Basic and acidic residues" evidence="2">
    <location>
        <begin position="334"/>
        <end position="366"/>
    </location>
</feature>
<feature type="compositionally biased region" description="Basic and acidic residues" evidence="2">
    <location>
        <begin position="207"/>
        <end position="218"/>
    </location>
</feature>
<sequence length="757" mass="86593">MLVVAAALIFREKTVLFFKGRQMSRPRSGSPRYRRFPWDEPNFNPPKVGAELDGSPPERSRRSREEPEEHWTSFRDDMHHEAQRRSPHFPEDRQFGHQRLPSPEEFYRRRLSPHHSVASFDEERRHSPLQDGGGGGERRRGGFRELFQRYENRATLSQSPLRLARETLPATPRCHSDHQQRETGGGWRKGEQGRGQGRFRDLSPVVRMDDQRGGAGRERGRRPAQGPNRDRRREDSHQERNPPFKRQRGEMDDAAHLGYRDEEDFGEPRYSVDPPRDELGGGARRSAPLVVEHDHGVGGGLRWEQFGDRRDVDPDFDPDFNRQRSPRPAGVSQERFRAQGDRGDARGRHFQDSWRDSDYHEARRDPAPQGGPNPPRHGSRDAPANHRGRGAPHPPRGQSGRSVAPRIQPRPRPPSQGYQEPPQEEPRPGGRPFRGDVYEDPRDVEPDWAEEDGPQQWEPRRPGGLQRPPQRSHLDPKMPRQRERGWADQSGDHVAVVTEETLTIKVDMSRPAKNHSSLCTSSDRQLSLDLVNVGRQRLDFLPMLEHSGTYRESTSSTGTFAQEIITLVHQVKDQYFRDNGLTLNQRFSAPQKDEGSEELTLDERFSSNRGFSLNLNSLLDEDEPLFSRLEPLQPVRGPGDLRHDLERRRQERLEGVKVTISGSSMSQRPLGPSSESGFDYCDQDQASPMEDGGVSFWAEEPGRRREGHTGPRRGAPYAPQHRNTQPGNRLGPLRRQNHRSHPPGTEDRYTGSVGPSW</sequence>
<feature type="compositionally biased region" description="Basic and acidic residues" evidence="2">
    <location>
        <begin position="639"/>
        <end position="655"/>
    </location>
</feature>
<dbReference type="GeneTree" id="ENSGT00950000183163"/>
<evidence type="ECO:0000256" key="2">
    <source>
        <dbReference type="SAM" id="MobiDB-lite"/>
    </source>
</evidence>
<dbReference type="PANTHER" id="PTHR15268">
    <property type="entry name" value="THRAP3/BCLAF1"/>
    <property type="match status" value="1"/>
</dbReference>
<proteinExistence type="inferred from homology"/>
<dbReference type="GO" id="GO:0003677">
    <property type="term" value="F:DNA binding"/>
    <property type="evidence" value="ECO:0007669"/>
    <property type="project" value="TreeGrafter"/>
</dbReference>
<dbReference type="GO" id="GO:0003712">
    <property type="term" value="F:transcription coregulator activity"/>
    <property type="evidence" value="ECO:0007669"/>
    <property type="project" value="TreeGrafter"/>
</dbReference>
<feature type="compositionally biased region" description="Basic and acidic residues" evidence="2">
    <location>
        <begin position="56"/>
        <end position="71"/>
    </location>
</feature>
<feature type="compositionally biased region" description="Basic and acidic residues" evidence="2">
    <location>
        <begin position="228"/>
        <end position="260"/>
    </location>
</feature>